<dbReference type="AlphaFoldDB" id="A0AAW9S0M3"/>
<dbReference type="PANTHER" id="PTHR43190:SF3">
    <property type="entry name" value="N-ACETYL-D-GLUCOSAMINE KINASE"/>
    <property type="match status" value="1"/>
</dbReference>
<dbReference type="SUPFAM" id="SSF53067">
    <property type="entry name" value="Actin-like ATPase domain"/>
    <property type="match status" value="2"/>
</dbReference>
<accession>A0AAW9S0M3</accession>
<dbReference type="Proteomes" id="UP001403385">
    <property type="component" value="Unassembled WGS sequence"/>
</dbReference>
<gene>
    <name evidence="1" type="ORF">AAG747_22580</name>
</gene>
<dbReference type="Gene3D" id="1.10.720.160">
    <property type="match status" value="1"/>
</dbReference>
<evidence type="ECO:0000313" key="2">
    <source>
        <dbReference type="Proteomes" id="UP001403385"/>
    </source>
</evidence>
<dbReference type="InterPro" id="IPR043129">
    <property type="entry name" value="ATPase_NBD"/>
</dbReference>
<dbReference type="PANTHER" id="PTHR43190">
    <property type="entry name" value="N-ACETYL-D-GLUCOSAMINE KINASE"/>
    <property type="match status" value="1"/>
</dbReference>
<reference evidence="1 2" key="1">
    <citation type="submission" date="2024-04" db="EMBL/GenBank/DDBJ databases">
        <title>Novel genus in family Flammeovirgaceae.</title>
        <authorList>
            <person name="Nguyen T.H."/>
            <person name="Vuong T.Q."/>
            <person name="Le H."/>
            <person name="Kim S.-G."/>
        </authorList>
    </citation>
    <scope>NUCLEOTIDE SEQUENCE [LARGE SCALE GENOMIC DNA]</scope>
    <source>
        <strain evidence="1 2">JCM 23209</strain>
    </source>
</reference>
<dbReference type="InterPro" id="IPR052519">
    <property type="entry name" value="Euk-type_GlcNAc_Kinase"/>
</dbReference>
<keyword evidence="1" id="KW-0808">Transferase</keyword>
<dbReference type="EMBL" id="JBDKWZ010000016">
    <property type="protein sequence ID" value="MEN7550724.1"/>
    <property type="molecule type" value="Genomic_DNA"/>
</dbReference>
<sequence>MVLIADSGSTKTAWLGILPEGDPVKVRTEGINPYYQTEAQIVNIVREGLLPGLTGPVERVYFYGAGCSGPEKNSVVSRAIREALDDDRVDLDINSDLLGAARGLFHERPGIVGILGTGANAGMYNGEGIVKQAPSMGYVLGDEGSGAVLGKHLIGRVLRNQLPQEVIKEFYATYQLTAKDILNKIYQLPFPNRMLASFVPFIHSHIAEPDLHQLVIRNFEAFFKNYILPFTGVKSYEVNITGSVAYYFKEQLMTTANTYHLAIGRVSKDPLAGLQNFHKQAFVIDK</sequence>
<dbReference type="GO" id="GO:0016301">
    <property type="term" value="F:kinase activity"/>
    <property type="evidence" value="ECO:0007669"/>
    <property type="project" value="UniProtKB-KW"/>
</dbReference>
<dbReference type="RefSeq" id="WP_346823506.1">
    <property type="nucleotide sequence ID" value="NZ_JBDKWZ010000016.1"/>
</dbReference>
<dbReference type="CDD" id="cd24079">
    <property type="entry name" value="ASKHA_NBD_PG1100-like"/>
    <property type="match status" value="1"/>
</dbReference>
<keyword evidence="2" id="KW-1185">Reference proteome</keyword>
<comment type="caution">
    <text evidence="1">The sequence shown here is derived from an EMBL/GenBank/DDBJ whole genome shotgun (WGS) entry which is preliminary data.</text>
</comment>
<keyword evidence="1" id="KW-0418">Kinase</keyword>
<name>A0AAW9S0M3_9BACT</name>
<organism evidence="1 2">
    <name type="scientific">Rapidithrix thailandica</name>
    <dbReference type="NCBI Taxonomy" id="413964"/>
    <lineage>
        <taxon>Bacteria</taxon>
        <taxon>Pseudomonadati</taxon>
        <taxon>Bacteroidota</taxon>
        <taxon>Cytophagia</taxon>
        <taxon>Cytophagales</taxon>
        <taxon>Flammeovirgaceae</taxon>
        <taxon>Rapidithrix</taxon>
    </lineage>
</organism>
<protein>
    <submittedName>
        <fullName evidence="1">N-acetylglucosamine kinase</fullName>
    </submittedName>
</protein>
<proteinExistence type="predicted"/>
<evidence type="ECO:0000313" key="1">
    <source>
        <dbReference type="EMBL" id="MEN7550724.1"/>
    </source>
</evidence>
<dbReference type="Gene3D" id="3.30.420.40">
    <property type="match status" value="2"/>
</dbReference>